<evidence type="ECO:0000313" key="2">
    <source>
        <dbReference type="Proteomes" id="UP000324222"/>
    </source>
</evidence>
<sequence length="63" mass="7191">MLNVCGYLIKKVLKRKPASDLHRSPSQHPQTLMMPDLLNQELAAFPSIHETSSPHRNTNVHYV</sequence>
<reference evidence="1 2" key="1">
    <citation type="submission" date="2019-05" db="EMBL/GenBank/DDBJ databases">
        <title>Another draft genome of Portunus trituberculatus and its Hox gene families provides insights of decapod evolution.</title>
        <authorList>
            <person name="Jeong J.-H."/>
            <person name="Song I."/>
            <person name="Kim S."/>
            <person name="Choi T."/>
            <person name="Kim D."/>
            <person name="Ryu S."/>
            <person name="Kim W."/>
        </authorList>
    </citation>
    <scope>NUCLEOTIDE SEQUENCE [LARGE SCALE GENOMIC DNA]</scope>
    <source>
        <tissue evidence="1">Muscle</tissue>
    </source>
</reference>
<protein>
    <submittedName>
        <fullName evidence="1">Uncharacterized protein</fullName>
    </submittedName>
</protein>
<comment type="caution">
    <text evidence="1">The sequence shown here is derived from an EMBL/GenBank/DDBJ whole genome shotgun (WGS) entry which is preliminary data.</text>
</comment>
<accession>A0A5B7H6G3</accession>
<gene>
    <name evidence="1" type="ORF">E2C01_058798</name>
</gene>
<evidence type="ECO:0000313" key="1">
    <source>
        <dbReference type="EMBL" id="MPC64678.1"/>
    </source>
</evidence>
<keyword evidence="2" id="KW-1185">Reference proteome</keyword>
<proteinExistence type="predicted"/>
<dbReference type="EMBL" id="VSRR010022419">
    <property type="protein sequence ID" value="MPC64678.1"/>
    <property type="molecule type" value="Genomic_DNA"/>
</dbReference>
<name>A0A5B7H6G3_PORTR</name>
<dbReference type="AlphaFoldDB" id="A0A5B7H6G3"/>
<organism evidence="1 2">
    <name type="scientific">Portunus trituberculatus</name>
    <name type="common">Swimming crab</name>
    <name type="synonym">Neptunus trituberculatus</name>
    <dbReference type="NCBI Taxonomy" id="210409"/>
    <lineage>
        <taxon>Eukaryota</taxon>
        <taxon>Metazoa</taxon>
        <taxon>Ecdysozoa</taxon>
        <taxon>Arthropoda</taxon>
        <taxon>Crustacea</taxon>
        <taxon>Multicrustacea</taxon>
        <taxon>Malacostraca</taxon>
        <taxon>Eumalacostraca</taxon>
        <taxon>Eucarida</taxon>
        <taxon>Decapoda</taxon>
        <taxon>Pleocyemata</taxon>
        <taxon>Brachyura</taxon>
        <taxon>Eubrachyura</taxon>
        <taxon>Portunoidea</taxon>
        <taxon>Portunidae</taxon>
        <taxon>Portuninae</taxon>
        <taxon>Portunus</taxon>
    </lineage>
</organism>
<dbReference type="Proteomes" id="UP000324222">
    <property type="component" value="Unassembled WGS sequence"/>
</dbReference>